<dbReference type="GO" id="GO:0005524">
    <property type="term" value="F:ATP binding"/>
    <property type="evidence" value="ECO:0007669"/>
    <property type="project" value="UniProtKB-KW"/>
</dbReference>
<evidence type="ECO:0000256" key="1">
    <source>
        <dbReference type="ARBA" id="ARBA00022448"/>
    </source>
</evidence>
<dbReference type="PANTHER" id="PTHR43553:SF1">
    <property type="entry name" value="ABC TRANSPORTER I FAMILY MEMBER 11, CHLOROPLASTIC"/>
    <property type="match status" value="1"/>
</dbReference>
<dbReference type="GO" id="GO:0016887">
    <property type="term" value="F:ATP hydrolysis activity"/>
    <property type="evidence" value="ECO:0007669"/>
    <property type="project" value="InterPro"/>
</dbReference>
<organism evidence="5">
    <name type="scientific">candidate division WOR-3 bacterium</name>
    <dbReference type="NCBI Taxonomy" id="2052148"/>
    <lineage>
        <taxon>Bacteria</taxon>
        <taxon>Bacteria division WOR-3</taxon>
    </lineage>
</organism>
<accession>A0A7C0ZEV1</accession>
<keyword evidence="2" id="KW-0547">Nucleotide-binding</keyword>
<dbReference type="Pfam" id="PF00005">
    <property type="entry name" value="ABC_tran"/>
    <property type="match status" value="1"/>
</dbReference>
<dbReference type="GO" id="GO:0042626">
    <property type="term" value="F:ATPase-coupled transmembrane transporter activity"/>
    <property type="evidence" value="ECO:0007669"/>
    <property type="project" value="TreeGrafter"/>
</dbReference>
<dbReference type="InterPro" id="IPR050095">
    <property type="entry name" value="ECF_ABC_transporter_ATP-bd"/>
</dbReference>
<protein>
    <submittedName>
        <fullName evidence="5">ABC transporter ATP-binding protein</fullName>
    </submittedName>
</protein>
<dbReference type="InterPro" id="IPR027417">
    <property type="entry name" value="P-loop_NTPase"/>
</dbReference>
<comment type="caution">
    <text evidence="5">The sequence shown here is derived from an EMBL/GenBank/DDBJ whole genome shotgun (WGS) entry which is preliminary data.</text>
</comment>
<reference evidence="5" key="1">
    <citation type="journal article" date="2020" name="mSystems">
        <title>Genome- and Community-Level Interaction Insights into Carbon Utilization and Element Cycling Functions of Hydrothermarchaeota in Hydrothermal Sediment.</title>
        <authorList>
            <person name="Zhou Z."/>
            <person name="Liu Y."/>
            <person name="Xu W."/>
            <person name="Pan J."/>
            <person name="Luo Z.H."/>
            <person name="Li M."/>
        </authorList>
    </citation>
    <scope>NUCLEOTIDE SEQUENCE [LARGE SCALE GENOMIC DNA]</scope>
    <source>
        <strain evidence="5">HyVt-102</strain>
    </source>
</reference>
<dbReference type="InterPro" id="IPR015856">
    <property type="entry name" value="ABC_transpr_CbiO/EcfA_su"/>
</dbReference>
<evidence type="ECO:0000259" key="4">
    <source>
        <dbReference type="PROSITE" id="PS50893"/>
    </source>
</evidence>
<proteinExistence type="predicted"/>
<dbReference type="Gene3D" id="3.40.50.300">
    <property type="entry name" value="P-loop containing nucleotide triphosphate hydrolases"/>
    <property type="match status" value="1"/>
</dbReference>
<evidence type="ECO:0000313" key="5">
    <source>
        <dbReference type="EMBL" id="HDI83281.1"/>
    </source>
</evidence>
<dbReference type="InterPro" id="IPR003439">
    <property type="entry name" value="ABC_transporter-like_ATP-bd"/>
</dbReference>
<dbReference type="PROSITE" id="PS00211">
    <property type="entry name" value="ABC_TRANSPORTER_1"/>
    <property type="match status" value="1"/>
</dbReference>
<dbReference type="InterPro" id="IPR003593">
    <property type="entry name" value="AAA+_ATPase"/>
</dbReference>
<keyword evidence="1" id="KW-0813">Transport</keyword>
<feature type="domain" description="ABC transporter" evidence="4">
    <location>
        <begin position="4"/>
        <end position="230"/>
    </location>
</feature>
<name>A0A7C0ZEV1_UNCW3</name>
<dbReference type="SUPFAM" id="SSF52540">
    <property type="entry name" value="P-loop containing nucleoside triphosphate hydrolases"/>
    <property type="match status" value="1"/>
</dbReference>
<dbReference type="AlphaFoldDB" id="A0A7C0ZEV1"/>
<gene>
    <name evidence="5" type="ORF">ENF18_05770</name>
</gene>
<sequence length="267" mass="29772">MPVISIKNVCVKYNGRTILDNVSADFEDSRIHLIVGPTGAGKTTLLSVIIGFVRPDEGTVTVPRGDISDLRNRMGILFQFPEEMFFLEKVYEEIALAPISRKMDRIENRVHQALEMVNLSPDILQASPYEISYGEKRRVALAAILSYSPDWILLDEPFAGLDRKGINMMMGVIRNLKEQGKGVIIASHRIEEIATICDSVTLIVGGKAVFSEESSSVDWNEIYKAGCDVPVSVRFAMALATNGINIGYPLTIDEAVKRLKEIRREER</sequence>
<dbReference type="PANTHER" id="PTHR43553">
    <property type="entry name" value="HEAVY METAL TRANSPORTER"/>
    <property type="match status" value="1"/>
</dbReference>
<keyword evidence="3 5" id="KW-0067">ATP-binding</keyword>
<dbReference type="SMART" id="SM00382">
    <property type="entry name" value="AAA"/>
    <property type="match status" value="1"/>
</dbReference>
<dbReference type="EMBL" id="DQWE01000275">
    <property type="protein sequence ID" value="HDI83281.1"/>
    <property type="molecule type" value="Genomic_DNA"/>
</dbReference>
<dbReference type="Proteomes" id="UP000885847">
    <property type="component" value="Unassembled WGS sequence"/>
</dbReference>
<dbReference type="GO" id="GO:0016020">
    <property type="term" value="C:membrane"/>
    <property type="evidence" value="ECO:0007669"/>
    <property type="project" value="InterPro"/>
</dbReference>
<dbReference type="CDD" id="cd03225">
    <property type="entry name" value="ABC_cobalt_CbiO_domain1"/>
    <property type="match status" value="1"/>
</dbReference>
<dbReference type="InterPro" id="IPR017871">
    <property type="entry name" value="ABC_transporter-like_CS"/>
</dbReference>
<evidence type="ECO:0000256" key="3">
    <source>
        <dbReference type="ARBA" id="ARBA00022840"/>
    </source>
</evidence>
<evidence type="ECO:0000256" key="2">
    <source>
        <dbReference type="ARBA" id="ARBA00022741"/>
    </source>
</evidence>
<dbReference type="PROSITE" id="PS50893">
    <property type="entry name" value="ABC_TRANSPORTER_2"/>
    <property type="match status" value="1"/>
</dbReference>